<dbReference type="Gene3D" id="3.30.70.790">
    <property type="entry name" value="UreE, C-terminal domain"/>
    <property type="match status" value="1"/>
</dbReference>
<dbReference type="EMBL" id="SJPV01000033">
    <property type="protein sequence ID" value="TWU27981.1"/>
    <property type="molecule type" value="Genomic_DNA"/>
</dbReference>
<reference evidence="2 3" key="1">
    <citation type="submission" date="2019-02" db="EMBL/GenBank/DDBJ databases">
        <title>Deep-cultivation of Planctomycetes and their phenomic and genomic characterization uncovers novel biology.</title>
        <authorList>
            <person name="Wiegand S."/>
            <person name="Jogler M."/>
            <person name="Boedeker C."/>
            <person name="Pinto D."/>
            <person name="Vollmers J."/>
            <person name="Rivas-Marin E."/>
            <person name="Kohn T."/>
            <person name="Peeters S.H."/>
            <person name="Heuer A."/>
            <person name="Rast P."/>
            <person name="Oberbeckmann S."/>
            <person name="Bunk B."/>
            <person name="Jeske O."/>
            <person name="Meyerdierks A."/>
            <person name="Storesund J.E."/>
            <person name="Kallscheuer N."/>
            <person name="Luecker S."/>
            <person name="Lage O.M."/>
            <person name="Pohl T."/>
            <person name="Merkel B.J."/>
            <person name="Hornburger P."/>
            <person name="Mueller R.-W."/>
            <person name="Bruemmer F."/>
            <person name="Labrenz M."/>
            <person name="Spormann A.M."/>
            <person name="Op Den Camp H."/>
            <person name="Overmann J."/>
            <person name="Amann R."/>
            <person name="Jetten M.S.M."/>
            <person name="Mascher T."/>
            <person name="Medema M.H."/>
            <person name="Devos D.P."/>
            <person name="Kaster A.-K."/>
            <person name="Ovreas L."/>
            <person name="Rohde M."/>
            <person name="Galperin M.Y."/>
            <person name="Jogler C."/>
        </authorList>
    </citation>
    <scope>NUCLEOTIDE SEQUENCE [LARGE SCALE GENOMIC DNA]</scope>
    <source>
        <strain evidence="2 3">Poly41</strain>
    </source>
</reference>
<dbReference type="RefSeq" id="WP_231616140.1">
    <property type="nucleotide sequence ID" value="NZ_SJPV01000033.1"/>
</dbReference>
<dbReference type="Proteomes" id="UP000319143">
    <property type="component" value="Unassembled WGS sequence"/>
</dbReference>
<evidence type="ECO:0000313" key="2">
    <source>
        <dbReference type="EMBL" id="TWU27981.1"/>
    </source>
</evidence>
<evidence type="ECO:0000313" key="3">
    <source>
        <dbReference type="Proteomes" id="UP000319143"/>
    </source>
</evidence>
<keyword evidence="3" id="KW-1185">Reference proteome</keyword>
<dbReference type="Pfam" id="PF09413">
    <property type="entry name" value="DUF2007"/>
    <property type="match status" value="1"/>
</dbReference>
<feature type="domain" description="DUF2007" evidence="1">
    <location>
        <begin position="51"/>
        <end position="101"/>
    </location>
</feature>
<dbReference type="InterPro" id="IPR011322">
    <property type="entry name" value="N-reg_PII-like_a/b"/>
</dbReference>
<gene>
    <name evidence="2" type="ORF">Poly41_69630</name>
</gene>
<dbReference type="InterPro" id="IPR018551">
    <property type="entry name" value="DUF2007"/>
</dbReference>
<protein>
    <recommendedName>
        <fullName evidence="1">DUF2007 domain-containing protein</fullName>
    </recommendedName>
</protein>
<sequence length="148" mass="16237">MLYAGLREVTTRANVVYADAGVGKGRSPRTELVARGGGVEQFIVTADVNDEAHLLCGLLQNEGIEARVVGDHIRSVLGHLDIGAVAPRILVPPDRYEEARKTVLAHEARHESSSKSAEQWERTHCGELNEPRSGVCWKCQTEHVYPAE</sequence>
<dbReference type="AlphaFoldDB" id="A0A5C6CX23"/>
<name>A0A5C6CX23_9BACT</name>
<dbReference type="SUPFAM" id="SSF54913">
    <property type="entry name" value="GlnB-like"/>
    <property type="match status" value="1"/>
</dbReference>
<evidence type="ECO:0000259" key="1">
    <source>
        <dbReference type="Pfam" id="PF09413"/>
    </source>
</evidence>
<accession>A0A5C6CX23</accession>
<comment type="caution">
    <text evidence="2">The sequence shown here is derived from an EMBL/GenBank/DDBJ whole genome shotgun (WGS) entry which is preliminary data.</text>
</comment>
<organism evidence="2 3">
    <name type="scientific">Novipirellula artificiosorum</name>
    <dbReference type="NCBI Taxonomy" id="2528016"/>
    <lineage>
        <taxon>Bacteria</taxon>
        <taxon>Pseudomonadati</taxon>
        <taxon>Planctomycetota</taxon>
        <taxon>Planctomycetia</taxon>
        <taxon>Pirellulales</taxon>
        <taxon>Pirellulaceae</taxon>
        <taxon>Novipirellula</taxon>
    </lineage>
</organism>
<proteinExistence type="predicted"/>